<reference evidence="1 2" key="2">
    <citation type="journal article" date="2011" name="Stand. Genomic Sci.">
        <title>Complete genome sequence of Paludibacter propionicigenes type strain (WB4).</title>
        <authorList>
            <person name="Gronow S."/>
            <person name="Munk C."/>
            <person name="Lapidus A."/>
            <person name="Nolan M."/>
            <person name="Lucas S."/>
            <person name="Hammon N."/>
            <person name="Deshpande S."/>
            <person name="Cheng J.F."/>
            <person name="Tapia R."/>
            <person name="Han C."/>
            <person name="Goodwin L."/>
            <person name="Pitluck S."/>
            <person name="Liolios K."/>
            <person name="Ivanova N."/>
            <person name="Mavromatis K."/>
            <person name="Mikhailova N."/>
            <person name="Pati A."/>
            <person name="Chen A."/>
            <person name="Palaniappan K."/>
            <person name="Land M."/>
            <person name="Hauser L."/>
            <person name="Chang Y.J."/>
            <person name="Jeffries C.D."/>
            <person name="Brambilla E."/>
            <person name="Rohde M."/>
            <person name="Goker M."/>
            <person name="Detter J.C."/>
            <person name="Woyke T."/>
            <person name="Bristow J."/>
            <person name="Eisen J.A."/>
            <person name="Markowitz V."/>
            <person name="Hugenholtz P."/>
            <person name="Kyrpides N.C."/>
            <person name="Klenk H.P."/>
        </authorList>
    </citation>
    <scope>NUCLEOTIDE SEQUENCE [LARGE SCALE GENOMIC DNA]</scope>
    <source>
        <strain evidence="2">DSM 17365 / JCM 13257 / WB4</strain>
    </source>
</reference>
<dbReference type="Proteomes" id="UP000008718">
    <property type="component" value="Chromosome"/>
</dbReference>
<name>E4T6J6_PALPW</name>
<organism evidence="1 2">
    <name type="scientific">Paludibacter propionicigenes (strain DSM 17365 / JCM 13257 / WB4)</name>
    <dbReference type="NCBI Taxonomy" id="694427"/>
    <lineage>
        <taxon>Bacteria</taxon>
        <taxon>Pseudomonadati</taxon>
        <taxon>Bacteroidota</taxon>
        <taxon>Bacteroidia</taxon>
        <taxon>Bacteroidales</taxon>
        <taxon>Paludibacteraceae</taxon>
        <taxon>Paludibacter</taxon>
    </lineage>
</organism>
<dbReference type="HOGENOM" id="CLU_3028041_0_0_10"/>
<dbReference type="AlphaFoldDB" id="E4T6J6"/>
<keyword evidence="2" id="KW-1185">Reference proteome</keyword>
<evidence type="ECO:0000313" key="1">
    <source>
        <dbReference type="EMBL" id="ADQ80340.1"/>
    </source>
</evidence>
<gene>
    <name evidence="1" type="ordered locus">Palpr_2204</name>
</gene>
<reference key="1">
    <citation type="submission" date="2010-11" db="EMBL/GenBank/DDBJ databases">
        <title>The complete genome of Paludibacter propionicigenes DSM 17365.</title>
        <authorList>
            <consortium name="US DOE Joint Genome Institute (JGI-PGF)"/>
            <person name="Lucas S."/>
            <person name="Copeland A."/>
            <person name="Lapidus A."/>
            <person name="Bruce D."/>
            <person name="Goodwin L."/>
            <person name="Pitluck S."/>
            <person name="Kyrpides N."/>
            <person name="Mavromatis K."/>
            <person name="Ivanova N."/>
            <person name="Munk A.C."/>
            <person name="Brettin T."/>
            <person name="Detter J.C."/>
            <person name="Han C."/>
            <person name="Tapia R."/>
            <person name="Land M."/>
            <person name="Hauser L."/>
            <person name="Markowitz V."/>
            <person name="Cheng J.-F."/>
            <person name="Hugenholtz P."/>
            <person name="Woyke T."/>
            <person name="Wu D."/>
            <person name="Gronow S."/>
            <person name="Wellnitz S."/>
            <person name="Brambilla E."/>
            <person name="Klenk H.-P."/>
            <person name="Eisen J.A."/>
        </authorList>
    </citation>
    <scope>NUCLEOTIDE SEQUENCE</scope>
    <source>
        <strain>WB4</strain>
    </source>
</reference>
<sequence length="55" mass="6239">MLKIAAKEGDETEYWLLLCQHSSGYPFDPILISKLISIKKLLSSIISKMKSQLKT</sequence>
<dbReference type="STRING" id="694427.Palpr_2204"/>
<dbReference type="KEGG" id="ppn:Palpr_2204"/>
<dbReference type="EMBL" id="CP002345">
    <property type="protein sequence ID" value="ADQ80340.1"/>
    <property type="molecule type" value="Genomic_DNA"/>
</dbReference>
<accession>E4T6J6</accession>
<dbReference type="InterPro" id="IPR036583">
    <property type="entry name" value="23S_rRNA_IVS_sf"/>
</dbReference>
<proteinExistence type="predicted"/>
<evidence type="ECO:0008006" key="3">
    <source>
        <dbReference type="Google" id="ProtNLM"/>
    </source>
</evidence>
<dbReference type="SUPFAM" id="SSF158446">
    <property type="entry name" value="IVS-encoded protein-like"/>
    <property type="match status" value="1"/>
</dbReference>
<protein>
    <recommendedName>
        <fullName evidence="3">Four helix bundle protein</fullName>
    </recommendedName>
</protein>
<evidence type="ECO:0000313" key="2">
    <source>
        <dbReference type="Proteomes" id="UP000008718"/>
    </source>
</evidence>